<dbReference type="InterPro" id="IPR016166">
    <property type="entry name" value="FAD-bd_PCMH"/>
</dbReference>
<evidence type="ECO:0000313" key="7">
    <source>
        <dbReference type="Proteomes" id="UP000800036"/>
    </source>
</evidence>
<dbReference type="InterPro" id="IPR036318">
    <property type="entry name" value="FAD-bd_PCMH-like_sf"/>
</dbReference>
<dbReference type="InterPro" id="IPR006094">
    <property type="entry name" value="Oxid_FAD_bind_N"/>
</dbReference>
<accession>A0A6A5US94</accession>
<dbReference type="PANTHER" id="PTHR42973">
    <property type="entry name" value="BINDING OXIDOREDUCTASE, PUTATIVE (AFU_ORTHOLOGUE AFUA_1G17690)-RELATED"/>
    <property type="match status" value="1"/>
</dbReference>
<keyword evidence="2" id="KW-0285">Flavoprotein</keyword>
<dbReference type="EMBL" id="ML976734">
    <property type="protein sequence ID" value="KAF1967250.1"/>
    <property type="molecule type" value="Genomic_DNA"/>
</dbReference>
<organism evidence="6 7">
    <name type="scientific">Bimuria novae-zelandiae CBS 107.79</name>
    <dbReference type="NCBI Taxonomy" id="1447943"/>
    <lineage>
        <taxon>Eukaryota</taxon>
        <taxon>Fungi</taxon>
        <taxon>Dikarya</taxon>
        <taxon>Ascomycota</taxon>
        <taxon>Pezizomycotina</taxon>
        <taxon>Dothideomycetes</taxon>
        <taxon>Pleosporomycetidae</taxon>
        <taxon>Pleosporales</taxon>
        <taxon>Massarineae</taxon>
        <taxon>Didymosphaeriaceae</taxon>
        <taxon>Bimuria</taxon>
    </lineage>
</organism>
<dbReference type="Gene3D" id="3.40.462.20">
    <property type="match status" value="1"/>
</dbReference>
<dbReference type="Proteomes" id="UP000800036">
    <property type="component" value="Unassembled WGS sequence"/>
</dbReference>
<keyword evidence="3" id="KW-0274">FAD</keyword>
<dbReference type="OrthoDB" id="2151789at2759"/>
<dbReference type="AlphaFoldDB" id="A0A6A5US94"/>
<evidence type="ECO:0000256" key="2">
    <source>
        <dbReference type="ARBA" id="ARBA00022630"/>
    </source>
</evidence>
<dbReference type="InterPro" id="IPR050416">
    <property type="entry name" value="FAD-linked_Oxidoreductase"/>
</dbReference>
<dbReference type="Pfam" id="PF01565">
    <property type="entry name" value="FAD_binding_4"/>
    <property type="match status" value="1"/>
</dbReference>
<dbReference type="PROSITE" id="PS51387">
    <property type="entry name" value="FAD_PCMH"/>
    <property type="match status" value="1"/>
</dbReference>
<evidence type="ECO:0000313" key="6">
    <source>
        <dbReference type="EMBL" id="KAF1967250.1"/>
    </source>
</evidence>
<evidence type="ECO:0000256" key="3">
    <source>
        <dbReference type="ARBA" id="ARBA00022827"/>
    </source>
</evidence>
<dbReference type="Gene3D" id="3.30.465.10">
    <property type="match status" value="2"/>
</dbReference>
<gene>
    <name evidence="6" type="ORF">BU23DRAFT_592690</name>
</gene>
<comment type="similarity">
    <text evidence="1">Belongs to the oxygen-dependent FAD-linked oxidoreductase family.</text>
</comment>
<name>A0A6A5US94_9PLEO</name>
<evidence type="ECO:0000256" key="4">
    <source>
        <dbReference type="ARBA" id="ARBA00023002"/>
    </source>
</evidence>
<dbReference type="InterPro" id="IPR016169">
    <property type="entry name" value="FAD-bd_PCMH_sub2"/>
</dbReference>
<reference evidence="6" key="1">
    <citation type="journal article" date="2020" name="Stud. Mycol.">
        <title>101 Dothideomycetes genomes: a test case for predicting lifestyles and emergence of pathogens.</title>
        <authorList>
            <person name="Haridas S."/>
            <person name="Albert R."/>
            <person name="Binder M."/>
            <person name="Bloem J."/>
            <person name="Labutti K."/>
            <person name="Salamov A."/>
            <person name="Andreopoulos B."/>
            <person name="Baker S."/>
            <person name="Barry K."/>
            <person name="Bills G."/>
            <person name="Bluhm B."/>
            <person name="Cannon C."/>
            <person name="Castanera R."/>
            <person name="Culley D."/>
            <person name="Daum C."/>
            <person name="Ezra D."/>
            <person name="Gonzalez J."/>
            <person name="Henrissat B."/>
            <person name="Kuo A."/>
            <person name="Liang C."/>
            <person name="Lipzen A."/>
            <person name="Lutzoni F."/>
            <person name="Magnuson J."/>
            <person name="Mondo S."/>
            <person name="Nolan M."/>
            <person name="Ohm R."/>
            <person name="Pangilinan J."/>
            <person name="Park H.-J."/>
            <person name="Ramirez L."/>
            <person name="Alfaro M."/>
            <person name="Sun H."/>
            <person name="Tritt A."/>
            <person name="Yoshinaga Y."/>
            <person name="Zwiers L.-H."/>
            <person name="Turgeon B."/>
            <person name="Goodwin S."/>
            <person name="Spatafora J."/>
            <person name="Crous P."/>
            <person name="Grigoriev I."/>
        </authorList>
    </citation>
    <scope>NUCLEOTIDE SEQUENCE</scope>
    <source>
        <strain evidence="6">CBS 107.79</strain>
    </source>
</reference>
<keyword evidence="7" id="KW-1185">Reference proteome</keyword>
<feature type="domain" description="FAD-binding PCMH-type" evidence="5">
    <location>
        <begin position="48"/>
        <end position="243"/>
    </location>
</feature>
<sequence length="489" mass="52703">MVSKLYFGIISASLSARCDALFAASLGRITVFPGDDAYDESRNTFYSQGNHNLELNCNVQPTTIKKVSQVIKILGSSSDLTNWDIGVRSGGHSDWNNNAVYRGVSIDLSKFNQVELTTYSGIPWKQAIEWTGRSAITDVVARIRPATHWGDVITYLEPYGVSVTGGRSGHVGVGGLLVAGGASYNIQQWRLSCDNVVNYEVVLANGNVVQANRFVNGDLFKVLKGGGNNLGIVTRFDMRTFTVPPQGAYGGLAFSPFSSIDANIDSGPPGHQFLVYRYDGPKGGYGLMNMMVSTDGKNNSSNFADFGSKIPLSIVQSISDAGGSYYHSATLSIQPSEAMLQKSAEILQTLVDAAQKAGSTATFNFVHQPLPKMLASVNPGGNILGLDQTLRTNQVLFEARATTPAADGAAKNAIMDSLLLKAVEELRQFSASQPNHSTYVYMNYASPTQNVLESYGASNVAYLRRVAGKYDPTGFFQTRVPGGWKIGRF</sequence>
<dbReference type="GO" id="GO:0071949">
    <property type="term" value="F:FAD binding"/>
    <property type="evidence" value="ECO:0007669"/>
    <property type="project" value="InterPro"/>
</dbReference>
<protein>
    <submittedName>
        <fullName evidence="6">FAD-binding domain-containing protein</fullName>
    </submittedName>
</protein>
<evidence type="ECO:0000256" key="1">
    <source>
        <dbReference type="ARBA" id="ARBA00005466"/>
    </source>
</evidence>
<dbReference type="PANTHER" id="PTHR42973:SF53">
    <property type="entry name" value="FAD-BINDING PCMH-TYPE DOMAIN-CONTAINING PROTEIN-RELATED"/>
    <property type="match status" value="1"/>
</dbReference>
<dbReference type="GO" id="GO:0016491">
    <property type="term" value="F:oxidoreductase activity"/>
    <property type="evidence" value="ECO:0007669"/>
    <property type="project" value="UniProtKB-KW"/>
</dbReference>
<dbReference type="SUPFAM" id="SSF56176">
    <property type="entry name" value="FAD-binding/transporter-associated domain-like"/>
    <property type="match status" value="1"/>
</dbReference>
<keyword evidence="4" id="KW-0560">Oxidoreductase</keyword>
<proteinExistence type="inferred from homology"/>
<evidence type="ECO:0000259" key="5">
    <source>
        <dbReference type="PROSITE" id="PS51387"/>
    </source>
</evidence>